<proteinExistence type="predicted"/>
<keyword evidence="3" id="KW-1185">Reference proteome</keyword>
<feature type="compositionally biased region" description="Low complexity" evidence="1">
    <location>
        <begin position="146"/>
        <end position="156"/>
    </location>
</feature>
<feature type="compositionally biased region" description="Pro residues" evidence="1">
    <location>
        <begin position="195"/>
        <end position="206"/>
    </location>
</feature>
<organism evidence="2 3">
    <name type="scientific">Prorocentrum cordatum</name>
    <dbReference type="NCBI Taxonomy" id="2364126"/>
    <lineage>
        <taxon>Eukaryota</taxon>
        <taxon>Sar</taxon>
        <taxon>Alveolata</taxon>
        <taxon>Dinophyceae</taxon>
        <taxon>Prorocentrales</taxon>
        <taxon>Prorocentraceae</taxon>
        <taxon>Prorocentrum</taxon>
    </lineage>
</organism>
<accession>A0ABN9YGT3</accession>
<feature type="compositionally biased region" description="Pro residues" evidence="1">
    <location>
        <begin position="270"/>
        <end position="282"/>
    </location>
</feature>
<feature type="compositionally biased region" description="Low complexity" evidence="1">
    <location>
        <begin position="121"/>
        <end position="134"/>
    </location>
</feature>
<gene>
    <name evidence="2" type="ORF">PCOR1329_LOCUS84709</name>
</gene>
<feature type="region of interest" description="Disordered" evidence="1">
    <location>
        <begin position="107"/>
        <end position="156"/>
    </location>
</feature>
<comment type="caution">
    <text evidence="2">The sequence shown here is derived from an EMBL/GenBank/DDBJ whole genome shotgun (WGS) entry which is preliminary data.</text>
</comment>
<evidence type="ECO:0000256" key="1">
    <source>
        <dbReference type="SAM" id="MobiDB-lite"/>
    </source>
</evidence>
<protein>
    <submittedName>
        <fullName evidence="2">Uncharacterized protein</fullName>
    </submittedName>
</protein>
<evidence type="ECO:0000313" key="2">
    <source>
        <dbReference type="EMBL" id="CAK0910554.1"/>
    </source>
</evidence>
<sequence>MLEPPLLPAEARVRQSEACAEAPSQDSELRCASPNCHYLVHSSGSPEYGPFCCGRCWSRHVGVMRGRVAHGPNCERRPAPSTTRRARYVPTAADQEIIDEALMSRGQPARAMASAPWNGQPPAEAMPAQALAAPSWSGDSARDLGRAQAPATAPAPRLAQAASSCAVLPEKVPAPPWEGAWEARTIQWSKQSAAQPPPPSEPPPNRAEPDGWPNQSATQPRPPPPPPPPPPPGPPPCRAEVEWWPPPPPPEPSPGRAELEGWPKQSAAQPRPPPPPPPPDPSPGRAEPEGVRRCGRWGRQPLPPSEEWWPPSPPDGGETCEAAASPVASPSRATWPPPPPPKAVPASAEPTITELEAIVDVLGRCGDRAGAERYRQLLEARRPSAGATGKAAPPPPPPTGPRSSTLRPAAASQPAAVNCLRQPPPPPPCRQVGAAMNTLSIGELPAKSPPLFQAAKPFSAVPLRHDVSTTASGTSGASGCESRGRPSAEWSPQGSAAEAGRPRTFGWLDGEC</sequence>
<reference evidence="2" key="1">
    <citation type="submission" date="2023-10" db="EMBL/GenBank/DDBJ databases">
        <authorList>
            <person name="Chen Y."/>
            <person name="Shah S."/>
            <person name="Dougan E. K."/>
            <person name="Thang M."/>
            <person name="Chan C."/>
        </authorList>
    </citation>
    <scope>NUCLEOTIDE SEQUENCE [LARGE SCALE GENOMIC DNA]</scope>
</reference>
<dbReference type="EMBL" id="CAUYUJ010022420">
    <property type="protein sequence ID" value="CAK0910554.1"/>
    <property type="molecule type" value="Genomic_DNA"/>
</dbReference>
<feature type="compositionally biased region" description="Low complexity" evidence="1">
    <location>
        <begin position="322"/>
        <end position="334"/>
    </location>
</feature>
<feature type="region of interest" description="Disordered" evidence="1">
    <location>
        <begin position="188"/>
        <end position="349"/>
    </location>
</feature>
<feature type="compositionally biased region" description="Pro residues" evidence="1">
    <location>
        <begin position="244"/>
        <end position="253"/>
    </location>
</feature>
<feature type="compositionally biased region" description="Low complexity" evidence="1">
    <location>
        <begin position="468"/>
        <end position="479"/>
    </location>
</feature>
<feature type="region of interest" description="Disordered" evidence="1">
    <location>
        <begin position="374"/>
        <end position="434"/>
    </location>
</feature>
<dbReference type="Proteomes" id="UP001189429">
    <property type="component" value="Unassembled WGS sequence"/>
</dbReference>
<evidence type="ECO:0000313" key="3">
    <source>
        <dbReference type="Proteomes" id="UP001189429"/>
    </source>
</evidence>
<dbReference type="PRINTS" id="PR01217">
    <property type="entry name" value="PRICHEXTENSN"/>
</dbReference>
<name>A0ABN9YGT3_9DINO</name>
<feature type="region of interest" description="Disordered" evidence="1">
    <location>
        <begin position="466"/>
        <end position="512"/>
    </location>
</feature>
<feature type="compositionally biased region" description="Pro residues" evidence="1">
    <location>
        <begin position="220"/>
        <end position="237"/>
    </location>
</feature>